<evidence type="ECO:0000259" key="2">
    <source>
        <dbReference type="Pfam" id="PF13360"/>
    </source>
</evidence>
<dbReference type="Gene3D" id="2.130.10.10">
    <property type="entry name" value="YVTN repeat-like/Quinoprotein amine dehydrogenase"/>
    <property type="match status" value="1"/>
</dbReference>
<dbReference type="InterPro" id="IPR011047">
    <property type="entry name" value="Quinoprotein_ADH-like_sf"/>
</dbReference>
<dbReference type="SUPFAM" id="SSF50998">
    <property type="entry name" value="Quinoprotein alcohol dehydrogenase-like"/>
    <property type="match status" value="1"/>
</dbReference>
<dbReference type="InterPro" id="IPR002372">
    <property type="entry name" value="PQQ_rpt_dom"/>
</dbReference>
<dbReference type="Pfam" id="PF13360">
    <property type="entry name" value="PQQ_2"/>
    <property type="match status" value="1"/>
</dbReference>
<reference evidence="3 4" key="1">
    <citation type="submission" date="2020-08" db="EMBL/GenBank/DDBJ databases">
        <title>Sequencing the genomes of 1000 actinobacteria strains.</title>
        <authorList>
            <person name="Klenk H.-P."/>
        </authorList>
    </citation>
    <scope>NUCLEOTIDE SEQUENCE [LARGE SCALE GENOMIC DNA]</scope>
    <source>
        <strain evidence="3 4">DSM 43149</strain>
    </source>
</reference>
<evidence type="ECO:0000313" key="3">
    <source>
        <dbReference type="EMBL" id="MBB4761805.1"/>
    </source>
</evidence>
<organism evidence="3 4">
    <name type="scientific">Actinoplanes digitatis</name>
    <dbReference type="NCBI Taxonomy" id="1868"/>
    <lineage>
        <taxon>Bacteria</taxon>
        <taxon>Bacillati</taxon>
        <taxon>Actinomycetota</taxon>
        <taxon>Actinomycetes</taxon>
        <taxon>Micromonosporales</taxon>
        <taxon>Micromonosporaceae</taxon>
        <taxon>Actinoplanes</taxon>
    </lineage>
</organism>
<dbReference type="AlphaFoldDB" id="A0A7W7HW35"/>
<keyword evidence="4" id="KW-1185">Reference proteome</keyword>
<keyword evidence="1" id="KW-0732">Signal</keyword>
<dbReference type="PANTHER" id="PTHR34512">
    <property type="entry name" value="CELL SURFACE PROTEIN"/>
    <property type="match status" value="1"/>
</dbReference>
<dbReference type="Proteomes" id="UP000578112">
    <property type="component" value="Unassembled WGS sequence"/>
</dbReference>
<dbReference type="EMBL" id="JACHNH010000001">
    <property type="protein sequence ID" value="MBB4761805.1"/>
    <property type="molecule type" value="Genomic_DNA"/>
</dbReference>
<sequence length="374" mass="39550">MYKIAAAAVACLTLVAGAAPAGAAPATGPDAAGAARLRLAWAAGPAAAGIQTAPVYLAGSTYHVEGVADPEKLRSLIRVVRRDAGTGRRLPFATGAVESIAGYPPVADGRSLFVTTFREETRLWAFHPDGRVLWSRNQPGELFPHPPLRAGAYLITASKSGCDVECDHNTVFAWHADDGRPAWSYRLPGGYLKLAAAAGQVAVRTDTLTVLDTGTGERLWSRPAEGGGIAVDDTHAYVADGSLRAYRVTDGSPAWAGEDAGYTAAYPSRYGIFTTSGQRLAAYDLTGRRRWWSAIHPRTTLTVDGGVVYFQQSPTRRGAAYLIAMRASNGAVLSRVRIWGRPSVGDVAVGGGRVFTKALLEKIVAFAPADARSR</sequence>
<feature type="chain" id="PRO_5031127415" evidence="1">
    <location>
        <begin position="24"/>
        <end position="374"/>
    </location>
</feature>
<evidence type="ECO:0000256" key="1">
    <source>
        <dbReference type="SAM" id="SignalP"/>
    </source>
</evidence>
<dbReference type="PANTHER" id="PTHR34512:SF30">
    <property type="entry name" value="OUTER MEMBRANE PROTEIN ASSEMBLY FACTOR BAMB"/>
    <property type="match status" value="1"/>
</dbReference>
<gene>
    <name evidence="3" type="ORF">BJ971_002361</name>
</gene>
<dbReference type="RefSeq" id="WP_184992448.1">
    <property type="nucleotide sequence ID" value="NZ_BOMK01000001.1"/>
</dbReference>
<accession>A0A7W7HW35</accession>
<protein>
    <submittedName>
        <fullName evidence="3">Outer membrane protein assembly factor BamB</fullName>
    </submittedName>
</protein>
<dbReference type="InterPro" id="IPR015943">
    <property type="entry name" value="WD40/YVTN_repeat-like_dom_sf"/>
</dbReference>
<proteinExistence type="predicted"/>
<comment type="caution">
    <text evidence="3">The sequence shown here is derived from an EMBL/GenBank/DDBJ whole genome shotgun (WGS) entry which is preliminary data.</text>
</comment>
<evidence type="ECO:0000313" key="4">
    <source>
        <dbReference type="Proteomes" id="UP000578112"/>
    </source>
</evidence>
<feature type="domain" description="Pyrrolo-quinoline quinone repeat" evidence="2">
    <location>
        <begin position="125"/>
        <end position="332"/>
    </location>
</feature>
<name>A0A7W7HW35_9ACTN</name>
<feature type="signal peptide" evidence="1">
    <location>
        <begin position="1"/>
        <end position="23"/>
    </location>
</feature>